<comment type="caution">
    <text evidence="2">The sequence shown here is derived from an EMBL/GenBank/DDBJ whole genome shotgun (WGS) entry which is preliminary data.</text>
</comment>
<evidence type="ECO:0000313" key="3">
    <source>
        <dbReference type="Proteomes" id="UP000078529"/>
    </source>
</evidence>
<accession>A0A175RMX6</accession>
<feature type="signal peptide" evidence="1">
    <location>
        <begin position="1"/>
        <end position="19"/>
    </location>
</feature>
<name>A0A175RMX6_9HYPH</name>
<dbReference type="AlphaFoldDB" id="A0A175RMX6"/>
<feature type="chain" id="PRO_5008042087" evidence="1">
    <location>
        <begin position="20"/>
        <end position="97"/>
    </location>
</feature>
<reference evidence="2 3" key="1">
    <citation type="journal article" date="2016" name="Front. Microbiol.">
        <title>Genomic Resource of Rice Seed Associated Bacteria.</title>
        <authorList>
            <person name="Midha S."/>
            <person name="Bansal K."/>
            <person name="Sharma S."/>
            <person name="Kumar N."/>
            <person name="Patil P.P."/>
            <person name="Chaudhry V."/>
            <person name="Patil P.B."/>
        </authorList>
    </citation>
    <scope>NUCLEOTIDE SEQUENCE [LARGE SCALE GENOMIC DNA]</scope>
    <source>
        <strain evidence="2 3">NS365</strain>
    </source>
</reference>
<protein>
    <submittedName>
        <fullName evidence="2">Uncharacterized protein</fullName>
    </submittedName>
</protein>
<keyword evidence="1" id="KW-0732">Signal</keyword>
<evidence type="ECO:0000313" key="2">
    <source>
        <dbReference type="EMBL" id="KTR05165.1"/>
    </source>
</evidence>
<sequence length="97" mass="9654">MAGLSLWAAAAPASANWSASGSAAAWTHAPAAAYERPELLAQGGCSAAAAQAAAQSGGQVLSVQIADQGGRTVCVVTVLVPARDGSRPRRQTITIPQ</sequence>
<evidence type="ECO:0000256" key="1">
    <source>
        <dbReference type="SAM" id="SignalP"/>
    </source>
</evidence>
<organism evidence="2 3">
    <name type="scientific">Aureimonas ureilytica</name>
    <dbReference type="NCBI Taxonomy" id="401562"/>
    <lineage>
        <taxon>Bacteria</taxon>
        <taxon>Pseudomonadati</taxon>
        <taxon>Pseudomonadota</taxon>
        <taxon>Alphaproteobacteria</taxon>
        <taxon>Hyphomicrobiales</taxon>
        <taxon>Aurantimonadaceae</taxon>
        <taxon>Aureimonas</taxon>
    </lineage>
</organism>
<dbReference type="Proteomes" id="UP000078529">
    <property type="component" value="Unassembled WGS sequence"/>
</dbReference>
<dbReference type="PATRIC" id="fig|401562.4.peg.2382"/>
<gene>
    <name evidence="2" type="ORF">NS365_12985</name>
</gene>
<proteinExistence type="predicted"/>
<dbReference type="EMBL" id="LDQA01000028">
    <property type="protein sequence ID" value="KTR05165.1"/>
    <property type="molecule type" value="Genomic_DNA"/>
</dbReference>
<keyword evidence="3" id="KW-1185">Reference proteome</keyword>